<accession>A0A7J5UUG0</accession>
<reference evidence="8 9" key="1">
    <citation type="submission" date="2019-10" db="EMBL/GenBank/DDBJ databases">
        <title>Georgenia wutianyii sp. nov. and Georgenia yuyongxinii sp. nov. isolated from plateau pika (Ochotona curzoniae) in the Qinghai-Tibet plateau of China.</title>
        <authorList>
            <person name="Tian Z."/>
        </authorList>
    </citation>
    <scope>NUCLEOTIDE SEQUENCE [LARGE SCALE GENOMIC DNA]</scope>
    <source>
        <strain evidence="8 9">DSM 21501</strain>
    </source>
</reference>
<dbReference type="SUPFAM" id="SSF46689">
    <property type="entry name" value="Homeodomain-like"/>
    <property type="match status" value="1"/>
</dbReference>
<evidence type="ECO:0000256" key="5">
    <source>
        <dbReference type="PROSITE-ProRule" id="PRU00335"/>
    </source>
</evidence>
<keyword evidence="3 5" id="KW-0238">DNA-binding</keyword>
<dbReference type="Pfam" id="PF00440">
    <property type="entry name" value="TetR_N"/>
    <property type="match status" value="1"/>
</dbReference>
<dbReference type="Proteomes" id="UP000451860">
    <property type="component" value="Unassembled WGS sequence"/>
</dbReference>
<name>A0A7J5UUG0_9MICO</name>
<dbReference type="SUPFAM" id="SSF48498">
    <property type="entry name" value="Tetracyclin repressor-like, C-terminal domain"/>
    <property type="match status" value="1"/>
</dbReference>
<dbReference type="InterPro" id="IPR001647">
    <property type="entry name" value="HTH_TetR"/>
</dbReference>
<dbReference type="PRINTS" id="PR00455">
    <property type="entry name" value="HTHTETR"/>
</dbReference>
<dbReference type="Pfam" id="PF17932">
    <property type="entry name" value="TetR_C_24"/>
    <property type="match status" value="1"/>
</dbReference>
<dbReference type="PANTHER" id="PTHR30055:SF175">
    <property type="entry name" value="HTH-TYPE TRANSCRIPTIONAL REPRESSOR KSTR2"/>
    <property type="match status" value="1"/>
</dbReference>
<dbReference type="AlphaFoldDB" id="A0A7J5UUG0"/>
<evidence type="ECO:0000256" key="4">
    <source>
        <dbReference type="ARBA" id="ARBA00023163"/>
    </source>
</evidence>
<dbReference type="PROSITE" id="PS50977">
    <property type="entry name" value="HTH_TETR_2"/>
    <property type="match status" value="1"/>
</dbReference>
<feature type="domain" description="HTH tetR-type" evidence="7">
    <location>
        <begin position="21"/>
        <end position="81"/>
    </location>
</feature>
<dbReference type="InterPro" id="IPR041490">
    <property type="entry name" value="KstR2_TetR_C"/>
</dbReference>
<dbReference type="Gene3D" id="1.10.357.10">
    <property type="entry name" value="Tetracycline Repressor, domain 2"/>
    <property type="match status" value="1"/>
</dbReference>
<dbReference type="InterPro" id="IPR036271">
    <property type="entry name" value="Tet_transcr_reg_TetR-rel_C_sf"/>
</dbReference>
<evidence type="ECO:0000256" key="3">
    <source>
        <dbReference type="ARBA" id="ARBA00023125"/>
    </source>
</evidence>
<evidence type="ECO:0000259" key="7">
    <source>
        <dbReference type="PROSITE" id="PS50977"/>
    </source>
</evidence>
<proteinExistence type="predicted"/>
<dbReference type="RefSeq" id="WP_152202348.1">
    <property type="nucleotide sequence ID" value="NZ_VUKF01000013.1"/>
</dbReference>
<keyword evidence="4" id="KW-0804">Transcription</keyword>
<dbReference type="OrthoDB" id="8701707at2"/>
<keyword evidence="1" id="KW-0678">Repressor</keyword>
<protein>
    <submittedName>
        <fullName evidence="8">TetR family transcriptional regulator</fullName>
    </submittedName>
</protein>
<comment type="caution">
    <text evidence="8">The sequence shown here is derived from an EMBL/GenBank/DDBJ whole genome shotgun (WGS) entry which is preliminary data.</text>
</comment>
<organism evidence="8 9">
    <name type="scientific">Georgenia thermotolerans</name>
    <dbReference type="NCBI Taxonomy" id="527326"/>
    <lineage>
        <taxon>Bacteria</taxon>
        <taxon>Bacillati</taxon>
        <taxon>Actinomycetota</taxon>
        <taxon>Actinomycetes</taxon>
        <taxon>Micrococcales</taxon>
        <taxon>Bogoriellaceae</taxon>
        <taxon>Georgenia</taxon>
    </lineage>
</organism>
<keyword evidence="9" id="KW-1185">Reference proteome</keyword>
<dbReference type="InterPro" id="IPR050109">
    <property type="entry name" value="HTH-type_TetR-like_transc_reg"/>
</dbReference>
<dbReference type="EMBL" id="WHJE01000003">
    <property type="protein sequence ID" value="KAE8765900.1"/>
    <property type="molecule type" value="Genomic_DNA"/>
</dbReference>
<gene>
    <name evidence="8" type="ORF">GB883_01355</name>
</gene>
<dbReference type="GO" id="GO:0000976">
    <property type="term" value="F:transcription cis-regulatory region binding"/>
    <property type="evidence" value="ECO:0007669"/>
    <property type="project" value="TreeGrafter"/>
</dbReference>
<evidence type="ECO:0000313" key="8">
    <source>
        <dbReference type="EMBL" id="KAE8765900.1"/>
    </source>
</evidence>
<evidence type="ECO:0000256" key="6">
    <source>
        <dbReference type="SAM" id="MobiDB-lite"/>
    </source>
</evidence>
<keyword evidence="2" id="KW-0805">Transcription regulation</keyword>
<evidence type="ECO:0000256" key="2">
    <source>
        <dbReference type="ARBA" id="ARBA00023015"/>
    </source>
</evidence>
<dbReference type="GO" id="GO:0003700">
    <property type="term" value="F:DNA-binding transcription factor activity"/>
    <property type="evidence" value="ECO:0007669"/>
    <property type="project" value="TreeGrafter"/>
</dbReference>
<evidence type="ECO:0000313" key="9">
    <source>
        <dbReference type="Proteomes" id="UP000451860"/>
    </source>
</evidence>
<dbReference type="InterPro" id="IPR009057">
    <property type="entry name" value="Homeodomain-like_sf"/>
</dbReference>
<feature type="region of interest" description="Disordered" evidence="6">
    <location>
        <begin position="1"/>
        <end position="22"/>
    </location>
</feature>
<sequence>MTATTAGRSRRPNGAAPTERRNRDSAVIAAAITVMSQKGYAATSIQEVADRVGVLKGSLYHYFRSKEELLFRILEESHEQVVEIEHEVAALDLSAFEELLEYVRRSSTWYLSNIDRANIFFSERNQLTGDRLTEAQAWGRAFEKHIAKLLTSAQTDGDVRSDMDQRLLTRFVLGALNNIRFWPSRSGKSFSNDEMAAALVSLTRSAIAAP</sequence>
<feature type="DNA-binding region" description="H-T-H motif" evidence="5">
    <location>
        <begin position="44"/>
        <end position="63"/>
    </location>
</feature>
<evidence type="ECO:0000256" key="1">
    <source>
        <dbReference type="ARBA" id="ARBA00022491"/>
    </source>
</evidence>
<dbReference type="PANTHER" id="PTHR30055">
    <property type="entry name" value="HTH-TYPE TRANSCRIPTIONAL REGULATOR RUTR"/>
    <property type="match status" value="1"/>
</dbReference>